<comment type="caution">
    <text evidence="2">The sequence shown here is derived from an EMBL/GenBank/DDBJ whole genome shotgun (WGS) entry which is preliminary data.</text>
</comment>
<gene>
    <name evidence="2" type="ORF">PR048_021598</name>
</gene>
<dbReference type="Proteomes" id="UP001159363">
    <property type="component" value="Chromosome 7"/>
</dbReference>
<keyword evidence="3" id="KW-1185">Reference proteome</keyword>
<keyword evidence="1" id="KW-0472">Membrane</keyword>
<reference evidence="2 3" key="1">
    <citation type="submission" date="2023-02" db="EMBL/GenBank/DDBJ databases">
        <title>LHISI_Scaffold_Assembly.</title>
        <authorList>
            <person name="Stuart O.P."/>
            <person name="Cleave R."/>
            <person name="Magrath M.J.L."/>
            <person name="Mikheyev A.S."/>
        </authorList>
    </citation>
    <scope>NUCLEOTIDE SEQUENCE [LARGE SCALE GENOMIC DNA]</scope>
    <source>
        <strain evidence="2">Daus_M_001</strain>
        <tissue evidence="2">Leg muscle</tissue>
    </source>
</reference>
<name>A0ABQ9GYP3_9NEOP</name>
<dbReference type="EMBL" id="JARBHB010000008">
    <property type="protein sequence ID" value="KAJ8877145.1"/>
    <property type="molecule type" value="Genomic_DNA"/>
</dbReference>
<evidence type="ECO:0000313" key="2">
    <source>
        <dbReference type="EMBL" id="KAJ8877145.1"/>
    </source>
</evidence>
<organism evidence="2 3">
    <name type="scientific">Dryococelus australis</name>
    <dbReference type="NCBI Taxonomy" id="614101"/>
    <lineage>
        <taxon>Eukaryota</taxon>
        <taxon>Metazoa</taxon>
        <taxon>Ecdysozoa</taxon>
        <taxon>Arthropoda</taxon>
        <taxon>Hexapoda</taxon>
        <taxon>Insecta</taxon>
        <taxon>Pterygota</taxon>
        <taxon>Neoptera</taxon>
        <taxon>Polyneoptera</taxon>
        <taxon>Phasmatodea</taxon>
        <taxon>Verophasmatodea</taxon>
        <taxon>Anareolatae</taxon>
        <taxon>Phasmatidae</taxon>
        <taxon>Eurycanthinae</taxon>
        <taxon>Dryococelus</taxon>
    </lineage>
</organism>
<accession>A0ABQ9GYP3</accession>
<feature type="transmembrane region" description="Helical" evidence="1">
    <location>
        <begin position="73"/>
        <end position="96"/>
    </location>
</feature>
<sequence>MYGLAPFFPHKLTDEVQCAKHIVVLELFILRPFTAYLLLGLQQGLGDELYKIVQVSMERPIQKLKHLRRIQKYWIWDLVDAMLFMLGVKMTAWYVVQFLKAMYSVFKDLPTRRSDFRQITGCSVLPTKFCDCRWLQNVPVCETTQIFPYLKFFFHVIQGLPLSKLKIGFAAKHELSVADMNELQKHSY</sequence>
<evidence type="ECO:0000313" key="3">
    <source>
        <dbReference type="Proteomes" id="UP001159363"/>
    </source>
</evidence>
<protein>
    <submittedName>
        <fullName evidence="2">Uncharacterized protein</fullName>
    </submittedName>
</protein>
<evidence type="ECO:0000256" key="1">
    <source>
        <dbReference type="SAM" id="Phobius"/>
    </source>
</evidence>
<keyword evidence="1" id="KW-1133">Transmembrane helix</keyword>
<keyword evidence="1" id="KW-0812">Transmembrane</keyword>
<proteinExistence type="predicted"/>